<reference evidence="1 3" key="2">
    <citation type="submission" date="2019-11" db="EMBL/GenBank/DDBJ databases">
        <title>Streptococcis sp. isolated from the respiratory tract of Marmot.</title>
        <authorList>
            <person name="Zhang G."/>
        </authorList>
    </citation>
    <scope>NUCLEOTIDE SEQUENCE [LARGE SCALE GENOMIC DNA]</scope>
    <source>
        <strain evidence="1">Zg-86</strain>
        <strain evidence="3">zg-86</strain>
    </source>
</reference>
<dbReference type="EMBL" id="WLCG01000008">
    <property type="protein sequence ID" value="MTB64584.1"/>
    <property type="molecule type" value="Genomic_DNA"/>
</dbReference>
<evidence type="ECO:0000313" key="3">
    <source>
        <dbReference type="Proteomes" id="UP000435060"/>
    </source>
</evidence>
<comment type="caution">
    <text evidence="2">The sequence shown here is derived from an EMBL/GenBank/DDBJ whole genome shotgun (WGS) entry which is preliminary data.</text>
</comment>
<gene>
    <name evidence="1" type="ORF">GGG87_06210</name>
    <name evidence="2" type="ORF">GGH11_06815</name>
</gene>
<keyword evidence="3" id="KW-1185">Reference proteome</keyword>
<name>A0A6I4RU80_9STRE</name>
<proteinExistence type="predicted"/>
<evidence type="ECO:0000313" key="4">
    <source>
        <dbReference type="Proteomes" id="UP000435423"/>
    </source>
</evidence>
<reference evidence="2 4" key="1">
    <citation type="submission" date="2019-10" db="EMBL/GenBank/DDBJ databases">
        <title>Streptococcis sp, isolated from the respiratory tract of Marmot.</title>
        <authorList>
            <person name="Zhang G."/>
        </authorList>
    </citation>
    <scope>NUCLEOTIDE SEQUENCE [LARGE SCALE GENOMIC DNA]</scope>
    <source>
        <strain evidence="2">Zg-70</strain>
        <strain evidence="4">zg-70</strain>
    </source>
</reference>
<dbReference type="Proteomes" id="UP000435060">
    <property type="component" value="Unassembled WGS sequence"/>
</dbReference>
<dbReference type="Proteomes" id="UP000435423">
    <property type="component" value="Unassembled WGS sequence"/>
</dbReference>
<sequence>MAVQFKGAKLLVSLEHQSPMLHFQHNHAGCTLRASEVKPKFDRYLLSKVGSSASLDCYLTENALNYKMQFEDSKSCELESQMKRIPMYYAKSANWIITNPQLTITCFIPELQRLIEAHLESFFVVTNFGTVQGKGYGSFLVKNPDMTREKICSILKTEFSLDCLYEMDCRGQRPENILDYIQQFYTVTKSGINSGKYYQRSSLFCYMHDQGIDNEKAEVKQKKLVSSFGSYRSSQYSINTNPRYVRAVLGVGSSMTFRDREKSRKPETVRVNHRPKGFSIQRFPSPLFFKIIHDRVYIIPKEIDKRIYDQTFEFKVGYKKTIRLQTPSQFDLQKFLDYAIKRYNRSVTQQELFPDAPVIKTLVFKNKRK</sequence>
<dbReference type="RefSeq" id="WP_154608555.1">
    <property type="nucleotide sequence ID" value="NZ_CP072115.1"/>
</dbReference>
<dbReference type="AlphaFoldDB" id="A0A6I4RU80"/>
<organism evidence="2 4">
    <name type="scientific">Streptococcus zhangguiae</name>
    <dbReference type="NCBI Taxonomy" id="2664091"/>
    <lineage>
        <taxon>Bacteria</taxon>
        <taxon>Bacillati</taxon>
        <taxon>Bacillota</taxon>
        <taxon>Bacilli</taxon>
        <taxon>Lactobacillales</taxon>
        <taxon>Streptococcaceae</taxon>
        <taxon>Streptococcus</taxon>
    </lineage>
</organism>
<evidence type="ECO:0000313" key="1">
    <source>
        <dbReference type="EMBL" id="MTB64584.1"/>
    </source>
</evidence>
<protein>
    <submittedName>
        <fullName evidence="2">Uncharacterized protein</fullName>
    </submittedName>
</protein>
<accession>A0A6I4RU80</accession>
<evidence type="ECO:0000313" key="2">
    <source>
        <dbReference type="EMBL" id="MWV56682.1"/>
    </source>
</evidence>
<dbReference type="EMBL" id="WUBJ01000007">
    <property type="protein sequence ID" value="MWV56682.1"/>
    <property type="molecule type" value="Genomic_DNA"/>
</dbReference>